<accession>A0ABW3JIB4</accession>
<dbReference type="Gene3D" id="3.40.50.12580">
    <property type="match status" value="1"/>
</dbReference>
<proteinExistence type="inferred from homology"/>
<comment type="caution">
    <text evidence="3">The sequence shown here is derived from an EMBL/GenBank/DDBJ whole genome shotgun (WGS) entry which is preliminary data.</text>
</comment>
<dbReference type="SUPFAM" id="SSF53756">
    <property type="entry name" value="UDP-Glycosyltransferase/glycogen phosphorylase"/>
    <property type="match status" value="1"/>
</dbReference>
<dbReference type="InterPro" id="IPR003331">
    <property type="entry name" value="UDP_GlcNAc_Epimerase_2_dom"/>
</dbReference>
<reference evidence="4" key="1">
    <citation type="journal article" date="2019" name="Int. J. Syst. Evol. Microbiol.">
        <title>The Global Catalogue of Microorganisms (GCM) 10K type strain sequencing project: providing services to taxonomists for standard genome sequencing and annotation.</title>
        <authorList>
            <consortium name="The Broad Institute Genomics Platform"/>
            <consortium name="The Broad Institute Genome Sequencing Center for Infectious Disease"/>
            <person name="Wu L."/>
            <person name="Ma J."/>
        </authorList>
    </citation>
    <scope>NUCLEOTIDE SEQUENCE [LARGE SCALE GENOMIC DNA]</scope>
    <source>
        <strain evidence="4">CCUG 62414</strain>
    </source>
</reference>
<organism evidence="3 4">
    <name type="scientific">Mariniflexile jejuense</name>
    <dbReference type="NCBI Taxonomy" id="1173582"/>
    <lineage>
        <taxon>Bacteria</taxon>
        <taxon>Pseudomonadati</taxon>
        <taxon>Bacteroidota</taxon>
        <taxon>Flavobacteriia</taxon>
        <taxon>Flavobacteriales</taxon>
        <taxon>Flavobacteriaceae</taxon>
        <taxon>Mariniflexile</taxon>
    </lineage>
</organism>
<comment type="similarity">
    <text evidence="1">Belongs to the UDP-N-acetylglucosamine 2-epimerase family.</text>
</comment>
<keyword evidence="1" id="KW-0413">Isomerase</keyword>
<dbReference type="EMBL" id="JBHTJI010000001">
    <property type="protein sequence ID" value="MFD0989571.1"/>
    <property type="molecule type" value="Genomic_DNA"/>
</dbReference>
<evidence type="ECO:0000259" key="2">
    <source>
        <dbReference type="Pfam" id="PF02350"/>
    </source>
</evidence>
<evidence type="ECO:0000256" key="1">
    <source>
        <dbReference type="RuleBase" id="RU003513"/>
    </source>
</evidence>
<dbReference type="Proteomes" id="UP001597061">
    <property type="component" value="Unassembled WGS sequence"/>
</dbReference>
<dbReference type="Pfam" id="PF02350">
    <property type="entry name" value="Epimerase_2"/>
    <property type="match status" value="1"/>
</dbReference>
<feature type="domain" description="UDP-N-acetylglucosamine 2-epimerase" evidence="2">
    <location>
        <begin position="46"/>
        <end position="214"/>
    </location>
</feature>
<gene>
    <name evidence="3" type="ORF">ACFQ1R_05650</name>
</gene>
<dbReference type="InterPro" id="IPR043148">
    <property type="entry name" value="TagF_C"/>
</dbReference>
<protein>
    <submittedName>
        <fullName evidence="3">UDP-N-acetylglucosamine 2-epimerase</fullName>
    </submittedName>
</protein>
<keyword evidence="4" id="KW-1185">Reference proteome</keyword>
<sequence length="302" mass="34858">MDFLKEKAHTLGSSIIMYLNKKNSKTICFQHGGSQKDNILGQSTSASYYQVVYGKYIYDSMLNLGVDEKRLFLTGNSLHDDIVNIDVAAIKSKLKNDGFDINKKIILIATCLFFEYDDRENPNELYKLYIKTIYENIDFDDFSLIVKMHPNDKMHPNLYLDNEYGIEKSNNFKVILPNDNMFTFYELAMVSDLIISRSSTTIEEGIMLGKRVVAFDLFSDGPSCHLEHLMKFSNYKKVLLTDKKSLNDTITELINIDVCDLSIIEAVDMFTYKLDGKSIERIKNALLVILELNNRNYRKYVN</sequence>
<evidence type="ECO:0000313" key="3">
    <source>
        <dbReference type="EMBL" id="MFD0989571.1"/>
    </source>
</evidence>
<name>A0ABW3JIB4_9FLAO</name>
<evidence type="ECO:0000313" key="4">
    <source>
        <dbReference type="Proteomes" id="UP001597061"/>
    </source>
</evidence>